<evidence type="ECO:0000313" key="1">
    <source>
        <dbReference type="EMBL" id="JAD20356.1"/>
    </source>
</evidence>
<proteinExistence type="predicted"/>
<reference evidence="1" key="2">
    <citation type="journal article" date="2015" name="Data Brief">
        <title>Shoot transcriptome of the giant reed, Arundo donax.</title>
        <authorList>
            <person name="Barrero R.A."/>
            <person name="Guerrero F.D."/>
            <person name="Moolhuijzen P."/>
            <person name="Goolsby J.A."/>
            <person name="Tidwell J."/>
            <person name="Bellgard S.E."/>
            <person name="Bellgard M.I."/>
        </authorList>
    </citation>
    <scope>NUCLEOTIDE SEQUENCE</scope>
    <source>
        <tissue evidence="1">Shoot tissue taken approximately 20 cm above the soil surface</tissue>
    </source>
</reference>
<dbReference type="AlphaFoldDB" id="A0A0A8Y2G2"/>
<sequence>MTRGQTLLLLPRLLGQLLFICPFFCDELICHVFLKKLVQPSISTTF</sequence>
<protein>
    <submittedName>
        <fullName evidence="1">Uncharacterized protein</fullName>
    </submittedName>
</protein>
<dbReference type="EMBL" id="GBRH01277539">
    <property type="protein sequence ID" value="JAD20356.1"/>
    <property type="molecule type" value="Transcribed_RNA"/>
</dbReference>
<name>A0A0A8Y2G2_ARUDO</name>
<organism evidence="1">
    <name type="scientific">Arundo donax</name>
    <name type="common">Giant reed</name>
    <name type="synonym">Donax arundinaceus</name>
    <dbReference type="NCBI Taxonomy" id="35708"/>
    <lineage>
        <taxon>Eukaryota</taxon>
        <taxon>Viridiplantae</taxon>
        <taxon>Streptophyta</taxon>
        <taxon>Embryophyta</taxon>
        <taxon>Tracheophyta</taxon>
        <taxon>Spermatophyta</taxon>
        <taxon>Magnoliopsida</taxon>
        <taxon>Liliopsida</taxon>
        <taxon>Poales</taxon>
        <taxon>Poaceae</taxon>
        <taxon>PACMAD clade</taxon>
        <taxon>Arundinoideae</taxon>
        <taxon>Arundineae</taxon>
        <taxon>Arundo</taxon>
    </lineage>
</organism>
<reference evidence="1" key="1">
    <citation type="submission" date="2014-09" db="EMBL/GenBank/DDBJ databases">
        <authorList>
            <person name="Magalhaes I.L.F."/>
            <person name="Oliveira U."/>
            <person name="Santos F.R."/>
            <person name="Vidigal T.H.D.A."/>
            <person name="Brescovit A.D."/>
            <person name="Santos A.J."/>
        </authorList>
    </citation>
    <scope>NUCLEOTIDE SEQUENCE</scope>
    <source>
        <tissue evidence="1">Shoot tissue taken approximately 20 cm above the soil surface</tissue>
    </source>
</reference>
<accession>A0A0A8Y2G2</accession>